<comment type="caution">
    <text evidence="1">The sequence shown here is derived from an EMBL/GenBank/DDBJ whole genome shotgun (WGS) entry which is preliminary data.</text>
</comment>
<dbReference type="RefSeq" id="WP_304280018.1">
    <property type="nucleotide sequence ID" value="NZ_QFQZ01000055.1"/>
</dbReference>
<reference evidence="1 2" key="1">
    <citation type="submission" date="2017-08" db="EMBL/GenBank/DDBJ databases">
        <title>Infants hospitalized years apart are colonized by the same room-sourced microbial strains.</title>
        <authorList>
            <person name="Brooks B."/>
            <person name="Olm M.R."/>
            <person name="Firek B.A."/>
            <person name="Baker R."/>
            <person name="Thomas B.C."/>
            <person name="Morowitz M.J."/>
            <person name="Banfield J.F."/>
        </authorList>
    </citation>
    <scope>NUCLEOTIDE SEQUENCE [LARGE SCALE GENOMIC DNA]</scope>
    <source>
        <strain evidence="1">S2_003_000_R2_4</strain>
    </source>
</reference>
<evidence type="ECO:0000313" key="2">
    <source>
        <dbReference type="Proteomes" id="UP000249393"/>
    </source>
</evidence>
<name>A0A2W5UYF2_9CAUL</name>
<gene>
    <name evidence="1" type="ORF">DI526_15780</name>
</gene>
<sequence length="66" mass="7109">MLAKTPSCVECGLPWGAPSFRHEDEAPLYWSDTGILCSGGCAQKHFEKRRAEGTFVAVPAECPVAV</sequence>
<protein>
    <submittedName>
        <fullName evidence="1">Uncharacterized protein</fullName>
    </submittedName>
</protein>
<organism evidence="1 2">
    <name type="scientific">Caulobacter segnis</name>
    <dbReference type="NCBI Taxonomy" id="88688"/>
    <lineage>
        <taxon>Bacteria</taxon>
        <taxon>Pseudomonadati</taxon>
        <taxon>Pseudomonadota</taxon>
        <taxon>Alphaproteobacteria</taxon>
        <taxon>Caulobacterales</taxon>
        <taxon>Caulobacteraceae</taxon>
        <taxon>Caulobacter</taxon>
    </lineage>
</organism>
<accession>A0A2W5UYF2</accession>
<dbReference type="AlphaFoldDB" id="A0A2W5UYF2"/>
<evidence type="ECO:0000313" key="1">
    <source>
        <dbReference type="EMBL" id="PZR32680.1"/>
    </source>
</evidence>
<dbReference type="EMBL" id="QFQZ01000055">
    <property type="protein sequence ID" value="PZR32680.1"/>
    <property type="molecule type" value="Genomic_DNA"/>
</dbReference>
<proteinExistence type="predicted"/>
<dbReference type="Proteomes" id="UP000249393">
    <property type="component" value="Unassembled WGS sequence"/>
</dbReference>